<keyword evidence="3" id="KW-1185">Reference proteome</keyword>
<name>A0ABR2FA47_9ROSI</name>
<feature type="region of interest" description="Disordered" evidence="1">
    <location>
        <begin position="42"/>
        <end position="70"/>
    </location>
</feature>
<dbReference type="Proteomes" id="UP001472677">
    <property type="component" value="Unassembled WGS sequence"/>
</dbReference>
<protein>
    <submittedName>
        <fullName evidence="2">Uncharacterized protein</fullName>
    </submittedName>
</protein>
<dbReference type="EMBL" id="JBBPBM010000007">
    <property type="protein sequence ID" value="KAK8575173.1"/>
    <property type="molecule type" value="Genomic_DNA"/>
</dbReference>
<evidence type="ECO:0000313" key="2">
    <source>
        <dbReference type="EMBL" id="KAK8575173.1"/>
    </source>
</evidence>
<feature type="compositionally biased region" description="Low complexity" evidence="1">
    <location>
        <begin position="50"/>
        <end position="68"/>
    </location>
</feature>
<gene>
    <name evidence="2" type="ORF">V6N12_062849</name>
</gene>
<sequence>MLVSTRLRENLTKVIELEVARESFLISIVELGFQITSSKIEKEKTRQKLPSSPEDSSSGTSSSISPMSNGKVTCSKEVEVSLDCCMGNTFKVGVTLNDVNERRLVGEDAILGSCQLVQKVSKEMSHSWPEREKETVENLNKVDQSRLEGATSGSESDQQDDLLVEKVNQYSQPRDIVQKDVEEEGLVGQKENLSTSKPELDGSIAVRSEGGSSTLFVGSGMQWRTCWQRCNAHASLVLELVCRVVLSWQGFTASQFVGKLLLLFCKEIVQFAVSFTMVVLQVYAVDCSVSLACKGML</sequence>
<accession>A0ABR2FA47</accession>
<reference evidence="2 3" key="1">
    <citation type="journal article" date="2024" name="G3 (Bethesda)">
        <title>Genome assembly of Hibiscus sabdariffa L. provides insights into metabolisms of medicinal natural products.</title>
        <authorList>
            <person name="Kim T."/>
        </authorList>
    </citation>
    <scope>NUCLEOTIDE SEQUENCE [LARGE SCALE GENOMIC DNA]</scope>
    <source>
        <strain evidence="2">TK-2024</strain>
        <tissue evidence="2">Old leaves</tissue>
    </source>
</reference>
<proteinExistence type="predicted"/>
<evidence type="ECO:0000256" key="1">
    <source>
        <dbReference type="SAM" id="MobiDB-lite"/>
    </source>
</evidence>
<comment type="caution">
    <text evidence="2">The sequence shown here is derived from an EMBL/GenBank/DDBJ whole genome shotgun (WGS) entry which is preliminary data.</text>
</comment>
<evidence type="ECO:0000313" key="3">
    <source>
        <dbReference type="Proteomes" id="UP001472677"/>
    </source>
</evidence>
<organism evidence="2 3">
    <name type="scientific">Hibiscus sabdariffa</name>
    <name type="common">roselle</name>
    <dbReference type="NCBI Taxonomy" id="183260"/>
    <lineage>
        <taxon>Eukaryota</taxon>
        <taxon>Viridiplantae</taxon>
        <taxon>Streptophyta</taxon>
        <taxon>Embryophyta</taxon>
        <taxon>Tracheophyta</taxon>
        <taxon>Spermatophyta</taxon>
        <taxon>Magnoliopsida</taxon>
        <taxon>eudicotyledons</taxon>
        <taxon>Gunneridae</taxon>
        <taxon>Pentapetalae</taxon>
        <taxon>rosids</taxon>
        <taxon>malvids</taxon>
        <taxon>Malvales</taxon>
        <taxon>Malvaceae</taxon>
        <taxon>Malvoideae</taxon>
        <taxon>Hibiscus</taxon>
    </lineage>
</organism>
<feature type="region of interest" description="Disordered" evidence="1">
    <location>
        <begin position="125"/>
        <end position="158"/>
    </location>
</feature>
<feature type="compositionally biased region" description="Basic and acidic residues" evidence="1">
    <location>
        <begin position="125"/>
        <end position="136"/>
    </location>
</feature>